<feature type="repeat" description="ANK" evidence="3">
    <location>
        <begin position="608"/>
        <end position="644"/>
    </location>
</feature>
<proteinExistence type="predicted"/>
<evidence type="ECO:0000256" key="2">
    <source>
        <dbReference type="ARBA" id="ARBA00023043"/>
    </source>
</evidence>
<dbReference type="InterPro" id="IPR036770">
    <property type="entry name" value="Ankyrin_rpt-contain_sf"/>
</dbReference>
<dbReference type="SMART" id="SM00248">
    <property type="entry name" value="ANK"/>
    <property type="match status" value="7"/>
</dbReference>
<dbReference type="PANTHER" id="PTHR24198">
    <property type="entry name" value="ANKYRIN REPEAT AND PROTEIN KINASE DOMAIN-CONTAINING PROTEIN"/>
    <property type="match status" value="1"/>
</dbReference>
<keyword evidence="5" id="KW-1185">Reference proteome</keyword>
<name>A0A6A5X158_9PLEO</name>
<reference evidence="4" key="1">
    <citation type="journal article" date="2020" name="Stud. Mycol.">
        <title>101 Dothideomycetes genomes: a test case for predicting lifestyles and emergence of pathogens.</title>
        <authorList>
            <person name="Haridas S."/>
            <person name="Albert R."/>
            <person name="Binder M."/>
            <person name="Bloem J."/>
            <person name="Labutti K."/>
            <person name="Salamov A."/>
            <person name="Andreopoulos B."/>
            <person name="Baker S."/>
            <person name="Barry K."/>
            <person name="Bills G."/>
            <person name="Bluhm B."/>
            <person name="Cannon C."/>
            <person name="Castanera R."/>
            <person name="Culley D."/>
            <person name="Daum C."/>
            <person name="Ezra D."/>
            <person name="Gonzalez J."/>
            <person name="Henrissat B."/>
            <person name="Kuo A."/>
            <person name="Liang C."/>
            <person name="Lipzen A."/>
            <person name="Lutzoni F."/>
            <person name="Magnuson J."/>
            <person name="Mondo S."/>
            <person name="Nolan M."/>
            <person name="Ohm R."/>
            <person name="Pangilinan J."/>
            <person name="Park H.-J."/>
            <person name="Ramirez L."/>
            <person name="Alfaro M."/>
            <person name="Sun H."/>
            <person name="Tritt A."/>
            <person name="Yoshinaga Y."/>
            <person name="Zwiers L.-H."/>
            <person name="Turgeon B."/>
            <person name="Goodwin S."/>
            <person name="Spatafora J."/>
            <person name="Crous P."/>
            <person name="Grigoriev I."/>
        </authorList>
    </citation>
    <scope>NUCLEOTIDE SEQUENCE</scope>
    <source>
        <strain evidence="4">CBS 123094</strain>
    </source>
</reference>
<evidence type="ECO:0000256" key="3">
    <source>
        <dbReference type="PROSITE-ProRule" id="PRU00023"/>
    </source>
</evidence>
<feature type="repeat" description="ANK" evidence="3">
    <location>
        <begin position="660"/>
        <end position="692"/>
    </location>
</feature>
<dbReference type="OrthoDB" id="1722345at2759"/>
<evidence type="ECO:0000313" key="4">
    <source>
        <dbReference type="EMBL" id="KAF2007254.1"/>
    </source>
</evidence>
<dbReference type="PROSITE" id="PS50297">
    <property type="entry name" value="ANK_REP_REGION"/>
    <property type="match status" value="1"/>
</dbReference>
<dbReference type="PANTHER" id="PTHR24198:SF169">
    <property type="entry name" value="NON-SPECIFIC SERINE_THREONINE PROTEIN KINASE"/>
    <property type="match status" value="1"/>
</dbReference>
<gene>
    <name evidence="4" type="ORF">P154DRAFT_116298</name>
</gene>
<keyword evidence="2 3" id="KW-0040">ANK repeat</keyword>
<dbReference type="Pfam" id="PF12796">
    <property type="entry name" value="Ank_2"/>
    <property type="match status" value="1"/>
</dbReference>
<dbReference type="AlphaFoldDB" id="A0A6A5X158"/>
<evidence type="ECO:0000256" key="1">
    <source>
        <dbReference type="ARBA" id="ARBA00022737"/>
    </source>
</evidence>
<dbReference type="Gene3D" id="1.25.40.20">
    <property type="entry name" value="Ankyrin repeat-containing domain"/>
    <property type="match status" value="2"/>
</dbReference>
<sequence length="752" mass="83882">MLDAIFALPTFERRDNDATPPHLRQDPKMGQEMVIKLILEKIKLVDDPRRPRPLCYEIRSTVDYLVDNSYVDNDSRSEYMAALAKAAAMAGPLWNITENLRPSLNRYLRPLCTYMAKISSNALAAAAGANQPHVVSKLLTHKADPEVKPMLFEHAIAIAAASGFEDVVQLLLLKMSPLMTSQTFIQLRLFRALYVAAEAGHVRVIEILLECLPRLPKYNSFMDRAVFGAIQNGWESAAILLLQQRSPSPKTMGFWNEVVRVAAKRNCLEVLKFVIDERCDSRTWEESATSTPTLDANSDYSIPPVHYVWGEGLEIAIEEACRHGQVKAVKILLPKFVDCEPTTSYYSNILFWAARNGNLELVDLLMSFVPDWLDALPKVLAGAGSVKNQQMMRHIFQKYGPNRPNQSPDLPSFSTAIHCLYPDLPARLCNDGTEPRGSSSGDMVANRQDILGDCADFGDLHDFVQNFCRYGHEISLDELLRISGPGFCSAARCNHFDILLYLCENLPPTGLIRILEAKEAGLPTAALSILADLGWNIDRTLATDYRDTQEDNFSNMRLIEFCLELGANPNAWIGESTSTGTLTVMSIAIAYSSPLIINLLFRAGGTLEGAQPLHAAAMRKDNLEALEIIELLLDMGFDGDINKIMFKDDDEIWKSYKFQGSSTPIFKAVESGKVGIVKYLLERGADARIREERYREEDGMNLGDVIEDVAGGYPDVVEVLEKAGMVDKEWYEEWQERQMVGSVSSESASSTL</sequence>
<keyword evidence="1" id="KW-0677">Repeat</keyword>
<protein>
    <submittedName>
        <fullName evidence="4">Ankyrin</fullName>
    </submittedName>
</protein>
<dbReference type="PROSITE" id="PS50088">
    <property type="entry name" value="ANK_REPEAT"/>
    <property type="match status" value="2"/>
</dbReference>
<organism evidence="4 5">
    <name type="scientific">Amniculicola lignicola CBS 123094</name>
    <dbReference type="NCBI Taxonomy" id="1392246"/>
    <lineage>
        <taxon>Eukaryota</taxon>
        <taxon>Fungi</taxon>
        <taxon>Dikarya</taxon>
        <taxon>Ascomycota</taxon>
        <taxon>Pezizomycotina</taxon>
        <taxon>Dothideomycetes</taxon>
        <taxon>Pleosporomycetidae</taxon>
        <taxon>Pleosporales</taxon>
        <taxon>Amniculicolaceae</taxon>
        <taxon>Amniculicola</taxon>
    </lineage>
</organism>
<dbReference type="InterPro" id="IPR002110">
    <property type="entry name" value="Ankyrin_rpt"/>
</dbReference>
<accession>A0A6A5X158</accession>
<dbReference type="EMBL" id="ML977557">
    <property type="protein sequence ID" value="KAF2007254.1"/>
    <property type="molecule type" value="Genomic_DNA"/>
</dbReference>
<dbReference type="SUPFAM" id="SSF48403">
    <property type="entry name" value="Ankyrin repeat"/>
    <property type="match status" value="2"/>
</dbReference>
<evidence type="ECO:0000313" key="5">
    <source>
        <dbReference type="Proteomes" id="UP000799779"/>
    </source>
</evidence>
<dbReference type="Proteomes" id="UP000799779">
    <property type="component" value="Unassembled WGS sequence"/>
</dbReference>